<gene>
    <name evidence="5" type="ORF">DWG20_01950</name>
</gene>
<dbReference type="InterPro" id="IPR018900">
    <property type="entry name" value="Curli_CsgE"/>
</dbReference>
<keyword evidence="3 4" id="KW-0732">Signal</keyword>
<dbReference type="RefSeq" id="WP_115432173.1">
    <property type="nucleotide sequence ID" value="NZ_CP031337.1"/>
</dbReference>
<evidence type="ECO:0000256" key="4">
    <source>
        <dbReference type="SAM" id="SignalP"/>
    </source>
</evidence>
<accession>A0A345Y2Y9</accession>
<dbReference type="KEGG" id="ccah:DWG20_01950"/>
<dbReference type="EMBL" id="CP031337">
    <property type="protein sequence ID" value="AXK38291.1"/>
    <property type="molecule type" value="Genomic_DNA"/>
</dbReference>
<evidence type="ECO:0000256" key="1">
    <source>
        <dbReference type="ARBA" id="ARBA00003989"/>
    </source>
</evidence>
<protein>
    <recommendedName>
        <fullName evidence="2">Curli production assembly/transport component CsgE</fullName>
    </recommendedName>
</protein>
<dbReference type="Proteomes" id="UP000254537">
    <property type="component" value="Chromosome"/>
</dbReference>
<evidence type="ECO:0000313" key="5">
    <source>
        <dbReference type="EMBL" id="AXK38291.1"/>
    </source>
</evidence>
<sequence>MSLRLFLGLGLIGSASLLGSTAVKASELESDRRLSPPREVTGIVTAQMVTVLGKAFYDSFAGVWAEKDENGRFMLFVSERPSARWGGQVSIHYGSKLVFQAFLPPNRSQTAVLAQQAAEEAFSAVIQTQVDQVFGDADLARDEF</sequence>
<proteinExistence type="predicted"/>
<dbReference type="OrthoDB" id="6869495at2"/>
<evidence type="ECO:0000313" key="6">
    <source>
        <dbReference type="Proteomes" id="UP000254537"/>
    </source>
</evidence>
<evidence type="ECO:0000256" key="3">
    <source>
        <dbReference type="ARBA" id="ARBA00022729"/>
    </source>
</evidence>
<feature type="chain" id="PRO_5016957109" description="Curli production assembly/transport component CsgE" evidence="4">
    <location>
        <begin position="26"/>
        <end position="144"/>
    </location>
</feature>
<reference evidence="5 6" key="1">
    <citation type="submission" date="2018-07" db="EMBL/GenBank/DDBJ databases">
        <title>Crenobacter cavernae sp. nov., isolated from a karst cave.</title>
        <authorList>
            <person name="Zhu H."/>
        </authorList>
    </citation>
    <scope>NUCLEOTIDE SEQUENCE [LARGE SCALE GENOMIC DNA]</scope>
    <source>
        <strain evidence="5 6">K1W11S-77</strain>
    </source>
</reference>
<dbReference type="Pfam" id="PF10627">
    <property type="entry name" value="CsgE"/>
    <property type="match status" value="1"/>
</dbReference>
<dbReference type="AlphaFoldDB" id="A0A345Y2Y9"/>
<feature type="signal peptide" evidence="4">
    <location>
        <begin position="1"/>
        <end position="25"/>
    </location>
</feature>
<name>A0A345Y2Y9_9NEIS</name>
<evidence type="ECO:0000256" key="2">
    <source>
        <dbReference type="ARBA" id="ARBA00014024"/>
    </source>
</evidence>
<comment type="function">
    <text evidence="1">May be involved in the biogenesis of curli organelles.</text>
</comment>
<organism evidence="5 6">
    <name type="scientific">Crenobacter cavernae</name>
    <dbReference type="NCBI Taxonomy" id="2290923"/>
    <lineage>
        <taxon>Bacteria</taxon>
        <taxon>Pseudomonadati</taxon>
        <taxon>Pseudomonadota</taxon>
        <taxon>Betaproteobacteria</taxon>
        <taxon>Neisseriales</taxon>
        <taxon>Neisseriaceae</taxon>
        <taxon>Crenobacter</taxon>
    </lineage>
</organism>